<dbReference type="Proteomes" id="UP000549394">
    <property type="component" value="Unassembled WGS sequence"/>
</dbReference>
<proteinExistence type="inferred from homology"/>
<keyword evidence="18" id="KW-1185">Reference proteome</keyword>
<evidence type="ECO:0000256" key="7">
    <source>
        <dbReference type="ARBA" id="ARBA00022692"/>
    </source>
</evidence>
<organism evidence="17 18">
    <name type="scientific">Dimorphilus gyrociliatus</name>
    <dbReference type="NCBI Taxonomy" id="2664684"/>
    <lineage>
        <taxon>Eukaryota</taxon>
        <taxon>Metazoa</taxon>
        <taxon>Spiralia</taxon>
        <taxon>Lophotrochozoa</taxon>
        <taxon>Annelida</taxon>
        <taxon>Polychaeta</taxon>
        <taxon>Polychaeta incertae sedis</taxon>
        <taxon>Dinophilidae</taxon>
        <taxon>Dimorphilus</taxon>
    </lineage>
</organism>
<keyword evidence="8 16" id="KW-0732">Signal</keyword>
<keyword evidence="10" id="KW-0832">Ubl conjugation</keyword>
<comment type="subunit">
    <text evidence="4">Heterotetramer of TRAP-alpha, TRAP-beta, TRAP-delta and TRAP-gamma.</text>
</comment>
<dbReference type="PANTHER" id="PTHR12731">
    <property type="entry name" value="TRANSLOCON-ASSOCIATED PROTEIN, DELTA SUBUNIT"/>
    <property type="match status" value="1"/>
</dbReference>
<protein>
    <recommendedName>
        <fullName evidence="5">Translocon-associated protein subunit delta</fullName>
    </recommendedName>
    <alternativeName>
        <fullName evidence="14">Signal sequence receptor subunit delta</fullName>
    </alternativeName>
</protein>
<evidence type="ECO:0000256" key="12">
    <source>
        <dbReference type="ARBA" id="ARBA00023136"/>
    </source>
</evidence>
<evidence type="ECO:0000256" key="9">
    <source>
        <dbReference type="ARBA" id="ARBA00022824"/>
    </source>
</evidence>
<keyword evidence="13" id="KW-1015">Disulfide bond</keyword>
<keyword evidence="12 15" id="KW-0472">Membrane</keyword>
<evidence type="ECO:0000313" key="18">
    <source>
        <dbReference type="Proteomes" id="UP000549394"/>
    </source>
</evidence>
<evidence type="ECO:0000256" key="5">
    <source>
        <dbReference type="ARBA" id="ARBA00014387"/>
    </source>
</evidence>
<accession>A0A7I8W5U7</accession>
<gene>
    <name evidence="17" type="ORF">DGYR_LOCUS11269</name>
</gene>
<feature type="signal peptide" evidence="16">
    <location>
        <begin position="1"/>
        <end position="22"/>
    </location>
</feature>
<dbReference type="EMBL" id="CAJFCJ010000019">
    <property type="protein sequence ID" value="CAD5123604.1"/>
    <property type="molecule type" value="Genomic_DNA"/>
</dbReference>
<comment type="caution">
    <text evidence="17">The sequence shown here is derived from an EMBL/GenBank/DDBJ whole genome shotgun (WGS) entry which is preliminary data.</text>
</comment>
<evidence type="ECO:0000256" key="16">
    <source>
        <dbReference type="SAM" id="SignalP"/>
    </source>
</evidence>
<evidence type="ECO:0000256" key="10">
    <source>
        <dbReference type="ARBA" id="ARBA00022843"/>
    </source>
</evidence>
<dbReference type="PANTHER" id="PTHR12731:SF1">
    <property type="entry name" value="TRANSLOCON-ASSOCIATED PROTEIN SUBUNIT DELTA"/>
    <property type="match status" value="1"/>
</dbReference>
<evidence type="ECO:0000256" key="1">
    <source>
        <dbReference type="ARBA" id="ARBA00002838"/>
    </source>
</evidence>
<reference evidence="17 18" key="1">
    <citation type="submission" date="2020-08" db="EMBL/GenBank/DDBJ databases">
        <authorList>
            <person name="Hejnol A."/>
        </authorList>
    </citation>
    <scope>NUCLEOTIDE SEQUENCE [LARGE SCALE GENOMIC DNA]</scope>
</reference>
<name>A0A7I8W5U7_9ANNE</name>
<keyword evidence="9" id="KW-0256">Endoplasmic reticulum</keyword>
<feature type="transmembrane region" description="Helical" evidence="15">
    <location>
        <begin position="145"/>
        <end position="165"/>
    </location>
</feature>
<dbReference type="GO" id="GO:0005789">
    <property type="term" value="C:endoplasmic reticulum membrane"/>
    <property type="evidence" value="ECO:0007669"/>
    <property type="project" value="UniProtKB-SubCell"/>
</dbReference>
<evidence type="ECO:0000256" key="6">
    <source>
        <dbReference type="ARBA" id="ARBA00022499"/>
    </source>
</evidence>
<keyword evidence="6" id="KW-1017">Isopeptide bond</keyword>
<keyword evidence="11 15" id="KW-1133">Transmembrane helix</keyword>
<feature type="chain" id="PRO_5029446683" description="Translocon-associated protein subunit delta" evidence="16">
    <location>
        <begin position="23"/>
        <end position="173"/>
    </location>
</feature>
<dbReference type="AlphaFoldDB" id="A0A7I8W5U7"/>
<evidence type="ECO:0000256" key="11">
    <source>
        <dbReference type="ARBA" id="ARBA00022989"/>
    </source>
</evidence>
<comment type="subcellular location">
    <subcellularLocation>
        <location evidence="2">Endoplasmic reticulum membrane</location>
        <topology evidence="2">Single-pass type I membrane protein</topology>
    </subcellularLocation>
</comment>
<evidence type="ECO:0000256" key="3">
    <source>
        <dbReference type="ARBA" id="ARBA00009294"/>
    </source>
</evidence>
<evidence type="ECO:0000313" key="17">
    <source>
        <dbReference type="EMBL" id="CAD5123604.1"/>
    </source>
</evidence>
<evidence type="ECO:0000256" key="4">
    <source>
        <dbReference type="ARBA" id="ARBA00011819"/>
    </source>
</evidence>
<evidence type="ECO:0000256" key="13">
    <source>
        <dbReference type="ARBA" id="ARBA00023157"/>
    </source>
</evidence>
<dbReference type="OrthoDB" id="10055808at2759"/>
<evidence type="ECO:0000256" key="8">
    <source>
        <dbReference type="ARBA" id="ARBA00022729"/>
    </source>
</evidence>
<comment type="similarity">
    <text evidence="3">Belongs to the TRAP-delta family.</text>
</comment>
<dbReference type="Pfam" id="PF05404">
    <property type="entry name" value="TRAP-delta"/>
    <property type="match status" value="1"/>
</dbReference>
<sequence length="173" mass="19036">MVGKSLLNLAVFLFFSASLAWGDKCLSPKVQSKVYSTSESILSSQTVFVVEFGLTCKNNVENLNLYADLNGFSVPATRVEGSRGKYQVSFSDEHKKLPSGQYSVRIFDDDGFGELRKAQRLNEDTSGIASLFEVKISHSGASRSFIVQTEFVVALLGIVVWYLAFNAKSKLQA</sequence>
<dbReference type="InterPro" id="IPR008855">
    <property type="entry name" value="TRAP-delta"/>
</dbReference>
<evidence type="ECO:0000256" key="14">
    <source>
        <dbReference type="ARBA" id="ARBA00031791"/>
    </source>
</evidence>
<evidence type="ECO:0000256" key="2">
    <source>
        <dbReference type="ARBA" id="ARBA00004115"/>
    </source>
</evidence>
<evidence type="ECO:0000256" key="15">
    <source>
        <dbReference type="SAM" id="Phobius"/>
    </source>
</evidence>
<comment type="function">
    <text evidence="1">TRAP proteins are part of a complex whose function is to bind calcium to the ER membrane and thereby regulate the retention of ER resident proteins.</text>
</comment>
<keyword evidence="7 15" id="KW-0812">Transmembrane</keyword>